<dbReference type="PROSITE" id="PS51194">
    <property type="entry name" value="HELICASE_CTER"/>
    <property type="match status" value="1"/>
</dbReference>
<dbReference type="InterPro" id="IPR035467">
    <property type="entry name" value="YLR419W-like_UBA"/>
</dbReference>
<dbReference type="InterPro" id="IPR011709">
    <property type="entry name" value="DEAD-box_helicase_OB_fold"/>
</dbReference>
<organism evidence="10 11">
    <name type="scientific">Eremothecium sinecaudum</name>
    <dbReference type="NCBI Taxonomy" id="45286"/>
    <lineage>
        <taxon>Eukaryota</taxon>
        <taxon>Fungi</taxon>
        <taxon>Dikarya</taxon>
        <taxon>Ascomycota</taxon>
        <taxon>Saccharomycotina</taxon>
        <taxon>Saccharomycetes</taxon>
        <taxon>Saccharomycetales</taxon>
        <taxon>Saccharomycetaceae</taxon>
        <taxon>Eremothecium</taxon>
    </lineage>
</organism>
<proteinExistence type="predicted"/>
<feature type="compositionally biased region" description="Basic and acidic residues" evidence="5">
    <location>
        <begin position="22"/>
        <end position="39"/>
    </location>
</feature>
<dbReference type="SUPFAM" id="SSF54495">
    <property type="entry name" value="UBC-like"/>
    <property type="match status" value="1"/>
</dbReference>
<dbReference type="CDD" id="cd23827">
    <property type="entry name" value="RWD_YLR419W-like"/>
    <property type="match status" value="1"/>
</dbReference>
<dbReference type="SUPFAM" id="SSF46934">
    <property type="entry name" value="UBA-like"/>
    <property type="match status" value="1"/>
</dbReference>
<dbReference type="GO" id="GO:0005524">
    <property type="term" value="F:ATP binding"/>
    <property type="evidence" value="ECO:0007669"/>
    <property type="project" value="UniProtKB-KW"/>
</dbReference>
<evidence type="ECO:0000259" key="7">
    <source>
        <dbReference type="PROSITE" id="PS50908"/>
    </source>
</evidence>
<dbReference type="Pfam" id="PF00270">
    <property type="entry name" value="DEAD"/>
    <property type="match status" value="1"/>
</dbReference>
<dbReference type="PROSITE" id="PS00690">
    <property type="entry name" value="DEAH_ATP_HELICASE"/>
    <property type="match status" value="1"/>
</dbReference>
<dbReference type="InterPro" id="IPR014001">
    <property type="entry name" value="Helicase_ATP-bd"/>
</dbReference>
<evidence type="ECO:0000256" key="5">
    <source>
        <dbReference type="SAM" id="MobiDB-lite"/>
    </source>
</evidence>
<dbReference type="Pfam" id="PF00271">
    <property type="entry name" value="Helicase_C"/>
    <property type="match status" value="1"/>
</dbReference>
<gene>
    <name evidence="10" type="ORF">AW171_hschr31836</name>
</gene>
<dbReference type="SMART" id="SM00490">
    <property type="entry name" value="HELICc"/>
    <property type="match status" value="1"/>
</dbReference>
<evidence type="ECO:0000313" key="11">
    <source>
        <dbReference type="Proteomes" id="UP000243052"/>
    </source>
</evidence>
<dbReference type="Proteomes" id="UP000243052">
    <property type="component" value="Chromosome iii"/>
</dbReference>
<dbReference type="GO" id="GO:0022613">
    <property type="term" value="P:ribonucleoprotein complex biogenesis"/>
    <property type="evidence" value="ECO:0007669"/>
    <property type="project" value="UniProtKB-ARBA"/>
</dbReference>
<dbReference type="InterPro" id="IPR015940">
    <property type="entry name" value="UBA"/>
</dbReference>
<protein>
    <submittedName>
        <fullName evidence="10">HCL180Wp</fullName>
    </submittedName>
</protein>
<evidence type="ECO:0000259" key="8">
    <source>
        <dbReference type="PROSITE" id="PS51192"/>
    </source>
</evidence>
<evidence type="ECO:0000259" key="9">
    <source>
        <dbReference type="PROSITE" id="PS51194"/>
    </source>
</evidence>
<dbReference type="InterPro" id="IPR056328">
    <property type="entry name" value="DSRM_DHX29"/>
</dbReference>
<feature type="domain" description="Helicase ATP-binding" evidence="8">
    <location>
        <begin position="607"/>
        <end position="775"/>
    </location>
</feature>
<evidence type="ECO:0000313" key="10">
    <source>
        <dbReference type="EMBL" id="AMD19971.1"/>
    </source>
</evidence>
<dbReference type="InterPro" id="IPR027417">
    <property type="entry name" value="P-loop_NTPase"/>
</dbReference>
<feature type="region of interest" description="Disordered" evidence="5">
    <location>
        <begin position="1"/>
        <end position="39"/>
    </location>
</feature>
<dbReference type="PROSITE" id="PS50030">
    <property type="entry name" value="UBA"/>
    <property type="match status" value="1"/>
</dbReference>
<dbReference type="Gene3D" id="1.20.120.1080">
    <property type="match status" value="1"/>
</dbReference>
<dbReference type="SUPFAM" id="SSF52540">
    <property type="entry name" value="P-loop containing nucleoside triphosphate hydrolases"/>
    <property type="match status" value="1"/>
</dbReference>
<dbReference type="Pfam" id="PF05773">
    <property type="entry name" value="RWD"/>
    <property type="match status" value="1"/>
</dbReference>
<dbReference type="PANTHER" id="PTHR18934">
    <property type="entry name" value="ATP-DEPENDENT RNA HELICASE"/>
    <property type="match status" value="1"/>
</dbReference>
<dbReference type="InterPro" id="IPR011545">
    <property type="entry name" value="DEAD/DEAH_box_helicase_dom"/>
</dbReference>
<keyword evidence="3" id="KW-0347">Helicase</keyword>
<feature type="domain" description="Helicase C-terminal" evidence="9">
    <location>
        <begin position="833"/>
        <end position="1007"/>
    </location>
</feature>
<dbReference type="InterPro" id="IPR009060">
    <property type="entry name" value="UBA-like_sf"/>
</dbReference>
<evidence type="ECO:0000256" key="1">
    <source>
        <dbReference type="ARBA" id="ARBA00022741"/>
    </source>
</evidence>
<dbReference type="InterPro" id="IPR006575">
    <property type="entry name" value="RWD_dom"/>
</dbReference>
<dbReference type="InterPro" id="IPR002464">
    <property type="entry name" value="DNA/RNA_helicase_DEAH_CS"/>
</dbReference>
<accession>A0A0X8HR85</accession>
<dbReference type="GeneID" id="28723199"/>
<dbReference type="CDD" id="cd18791">
    <property type="entry name" value="SF2_C_RHA"/>
    <property type="match status" value="1"/>
</dbReference>
<dbReference type="PROSITE" id="PS51192">
    <property type="entry name" value="HELICASE_ATP_BIND_1"/>
    <property type="match status" value="1"/>
</dbReference>
<dbReference type="OrthoDB" id="5600252at2759"/>
<feature type="region of interest" description="Disordered" evidence="5">
    <location>
        <begin position="538"/>
        <end position="565"/>
    </location>
</feature>
<dbReference type="SMART" id="SM00487">
    <property type="entry name" value="DEXDc"/>
    <property type="match status" value="1"/>
</dbReference>
<keyword evidence="11" id="KW-1185">Reference proteome</keyword>
<dbReference type="SMART" id="SM00165">
    <property type="entry name" value="UBA"/>
    <property type="match status" value="1"/>
</dbReference>
<dbReference type="RefSeq" id="XP_017986967.1">
    <property type="nucleotide sequence ID" value="XM_018131145.1"/>
</dbReference>
<evidence type="ECO:0000259" key="6">
    <source>
        <dbReference type="PROSITE" id="PS50030"/>
    </source>
</evidence>
<sequence length="1409" mass="159985">MAKKGNKTKSTATPPPEQLPSNDKKEKRGKGRVELTEDQKRALKANRSKVTNTTSWTGKLPHTLLHEITVKRKWNKVEYVMNRIGDKGMLAFAVLSYTDPKTKETLTVRMQDPTFDKKTNSGLLVPQETPAEARHYAATLALARIAHNTNMHMMLPPNHKKIWHELDDYKKKLNQENPALCCKIFDVDPFKTLVEDRKLREKQEKERGQTLESEKKAKKPPIMVTSLKQPEEKESSANARSRKSKQINLQVHTVKFPRKVWEMATYIDLEQSTRNFIENSLKSYVDWHIKMYNGEVTPEREQLRQQLLAFGFRNSHVAEAMKYKDALSFLLFHLPEDDLPPFFHRRIEDTKMKVELATLPLATRNMIDRLMESGFSYEECLLALEQSSFDEAEAAGILTASLAPSDMQSTEISSDESKEIWYQELDALSSIYEADQHTIIEKDTCFMMNLSEELHLKVKFYKTKYYPSQLPGIIVSTFDKNYKLPNYIKQQIVRKLLHYIESSGIFGDILLFNIFGWLQEHLVNIIDNPGPLFFETKNGEGNLRDQKSKPAIKKESKGRGRATKTLTQDEVTRIEQEYLDRIKTPQYGEMISQRSKLPAWGKQKRIVEMVENNDVILVTGETGSGKSTQVVQFLLDSLMKDKKDFSKRKIICTQPRRISAIGLAERVSDERRTKCGSEVGYIIRGGNKTSAYTRIVFMTTGVLVRILQGDKTFLSNSIVVIDEVHERSVDTDLLVILLKNIHKKIPGMKIVLMSATVNVEIFKNYFDGMKTCHIEGRTFPIKDYFLEDILEELDFKIKRKNFDDIDFVDEDSAFLRPTADSKFFQSGQINFDLLADTVFHVHKRLISENNNGSIIVFLPGVGEINKCCQILSREDNNSDLVILPLHSSLTTEAQKRVFNRIPGKRKVVVSTNIAETSITIDDCVATIDTGRAKVMDYNPKENITKLVETFISKAEVKQRRGRAGRVQEGYSYKLFSKNVFNGMMESPIPEIKRIPLESLYLSVKSLSITNVMKFLATGIDPPPMSSFLKSEQMLIRTGLLREEDKSLTELGKYVSMMPVMDTKHGKLLVYSIIFGCTDIGVLLTSVLGAGAMPFVGPSENRDKIKAILSQFKGKGDILAITEIVSQYLDMKDSSSRRKFMADNLLSYRKLEEIQNSITQYYSILADAGLLPLGYKPGSVEHLNRNAGNYNVLKCIITGAFYPNVARVQYPDPKFISVSSGAVEVDSEAKLTKFWIINEEYIDHLSSVEPKNDTGNAPLPTTRAFIHPSSVLFTSENSQAQPISAMDDNISPSLSKLTLSSSKAPFVVYNAAFSTSKLFLRDLTPTSTLALLLFGGPIHYEIHGTEHSPGIVVDQWLPIRTWCKNGVLLKEVRELLDQVLQKRLEDTTSFSPDDKEGQILKLIEHVINIE</sequence>
<evidence type="ECO:0000256" key="3">
    <source>
        <dbReference type="ARBA" id="ARBA00022806"/>
    </source>
</evidence>
<feature type="domain" description="UBA" evidence="6">
    <location>
        <begin position="360"/>
        <end position="401"/>
    </location>
</feature>
<dbReference type="Pfam" id="PF24385">
    <property type="entry name" value="DSRM_DHX29"/>
    <property type="match status" value="1"/>
</dbReference>
<dbReference type="GO" id="GO:0016787">
    <property type="term" value="F:hydrolase activity"/>
    <property type="evidence" value="ECO:0007669"/>
    <property type="project" value="UniProtKB-KW"/>
</dbReference>
<feature type="compositionally biased region" description="Basic and acidic residues" evidence="5">
    <location>
        <begin position="201"/>
        <end position="215"/>
    </location>
</feature>
<dbReference type="GO" id="GO:0005634">
    <property type="term" value="C:nucleus"/>
    <property type="evidence" value="ECO:0007669"/>
    <property type="project" value="UniProtKB-ARBA"/>
</dbReference>
<dbReference type="PANTHER" id="PTHR18934:SF267">
    <property type="entry name" value="ATP-DEPENDENT RNA HELICASE YLR419W-RELATED"/>
    <property type="match status" value="1"/>
</dbReference>
<dbReference type="SMART" id="SM00591">
    <property type="entry name" value="RWD"/>
    <property type="match status" value="1"/>
</dbReference>
<dbReference type="Gene3D" id="3.10.110.10">
    <property type="entry name" value="Ubiquitin Conjugating Enzyme"/>
    <property type="match status" value="1"/>
</dbReference>
<dbReference type="GO" id="GO:0006396">
    <property type="term" value="P:RNA processing"/>
    <property type="evidence" value="ECO:0007669"/>
    <property type="project" value="UniProtKB-ARBA"/>
</dbReference>
<dbReference type="GO" id="GO:0008186">
    <property type="term" value="F:ATP-dependent activity, acting on RNA"/>
    <property type="evidence" value="ECO:0007669"/>
    <property type="project" value="UniProtKB-ARBA"/>
</dbReference>
<dbReference type="CDD" id="cd17917">
    <property type="entry name" value="DEXHc_RHA-like"/>
    <property type="match status" value="1"/>
</dbReference>
<feature type="region of interest" description="Disordered" evidence="5">
    <location>
        <begin position="201"/>
        <end position="244"/>
    </location>
</feature>
<dbReference type="EMBL" id="CP014243">
    <property type="protein sequence ID" value="AMD19971.1"/>
    <property type="molecule type" value="Genomic_DNA"/>
</dbReference>
<dbReference type="PROSITE" id="PS50908">
    <property type="entry name" value="RWD"/>
    <property type="match status" value="1"/>
</dbReference>
<dbReference type="InterPro" id="IPR016135">
    <property type="entry name" value="UBQ-conjugating_enzyme/RWD"/>
</dbReference>
<dbReference type="GO" id="GO:0003723">
    <property type="term" value="F:RNA binding"/>
    <property type="evidence" value="ECO:0007669"/>
    <property type="project" value="TreeGrafter"/>
</dbReference>
<keyword evidence="1" id="KW-0547">Nucleotide-binding</keyword>
<feature type="domain" description="RWD" evidence="7">
    <location>
        <begin position="423"/>
        <end position="525"/>
    </location>
</feature>
<dbReference type="CDD" id="cd14271">
    <property type="entry name" value="UBA_YLR419W_like"/>
    <property type="match status" value="1"/>
</dbReference>
<evidence type="ECO:0000256" key="4">
    <source>
        <dbReference type="ARBA" id="ARBA00022840"/>
    </source>
</evidence>
<keyword evidence="4" id="KW-0067">ATP-binding</keyword>
<name>A0A0X8HR85_9SACH</name>
<dbReference type="Gene3D" id="3.40.50.300">
    <property type="entry name" value="P-loop containing nucleotide triphosphate hydrolases"/>
    <property type="match status" value="2"/>
</dbReference>
<reference evidence="10 11" key="1">
    <citation type="submission" date="2016-01" db="EMBL/GenBank/DDBJ databases">
        <title>Genome sequence of the yeast Holleya sinecauda.</title>
        <authorList>
            <person name="Dietrich F.S."/>
        </authorList>
    </citation>
    <scope>NUCLEOTIDE SEQUENCE [LARGE SCALE GENOMIC DNA]</scope>
    <source>
        <strain evidence="10 11">ATCC 58844</strain>
    </source>
</reference>
<evidence type="ECO:0000256" key="2">
    <source>
        <dbReference type="ARBA" id="ARBA00022801"/>
    </source>
</evidence>
<dbReference type="STRING" id="45286.A0A0X8HR85"/>
<dbReference type="GO" id="GO:0004386">
    <property type="term" value="F:helicase activity"/>
    <property type="evidence" value="ECO:0007669"/>
    <property type="project" value="UniProtKB-KW"/>
</dbReference>
<dbReference type="InterPro" id="IPR001650">
    <property type="entry name" value="Helicase_C-like"/>
</dbReference>
<keyword evidence="2" id="KW-0378">Hydrolase</keyword>
<dbReference type="GO" id="GO:1990904">
    <property type="term" value="C:ribonucleoprotein complex"/>
    <property type="evidence" value="ECO:0007669"/>
    <property type="project" value="UniProtKB-ARBA"/>
</dbReference>
<dbReference type="SMART" id="SM00847">
    <property type="entry name" value="HA2"/>
    <property type="match status" value="1"/>
</dbReference>
<dbReference type="InterPro" id="IPR007502">
    <property type="entry name" value="Helicase-assoc_dom"/>
</dbReference>
<feature type="compositionally biased region" description="Basic and acidic residues" evidence="5">
    <location>
        <begin position="542"/>
        <end position="558"/>
    </location>
</feature>
<dbReference type="Pfam" id="PF07717">
    <property type="entry name" value="OB_NTP_bind"/>
    <property type="match status" value="1"/>
</dbReference>